<gene>
    <name evidence="2" type="ORF">SSLN_LOCUS3834</name>
</gene>
<protein>
    <submittedName>
        <fullName evidence="4">Reverse transcriptase domain-containing protein</fullName>
    </submittedName>
</protein>
<name>A0A183SHY6_SCHSO</name>
<feature type="region of interest" description="Disordered" evidence="1">
    <location>
        <begin position="77"/>
        <end position="98"/>
    </location>
</feature>
<dbReference type="WBParaSite" id="SSLN_0000396001-mRNA-1">
    <property type="protein sequence ID" value="SSLN_0000396001-mRNA-1"/>
    <property type="gene ID" value="SSLN_0000396001"/>
</dbReference>
<evidence type="ECO:0000313" key="4">
    <source>
        <dbReference type="WBParaSite" id="SSLN_0000396001-mRNA-1"/>
    </source>
</evidence>
<sequence>MVRQLHEGMTARVTDNGTISKAFAVTNGVKQGCVLDPTLFSLMFSAMLMDGYRDEQPGIRIAHRTDGHLNSRCMQAATRGQPGGSQVTSNADQHHQCPSPANVPTLSTHIPHANWPGRTSSNSMQHQSHNINFCPTCLRHHDDDHPNH</sequence>
<dbReference type="EMBL" id="UYSU01032665">
    <property type="protein sequence ID" value="VDL90219.1"/>
    <property type="molecule type" value="Genomic_DNA"/>
</dbReference>
<evidence type="ECO:0000256" key="1">
    <source>
        <dbReference type="SAM" id="MobiDB-lite"/>
    </source>
</evidence>
<evidence type="ECO:0000313" key="2">
    <source>
        <dbReference type="EMBL" id="VDL90219.1"/>
    </source>
</evidence>
<reference evidence="4" key="1">
    <citation type="submission" date="2016-06" db="UniProtKB">
        <authorList>
            <consortium name="WormBaseParasite"/>
        </authorList>
    </citation>
    <scope>IDENTIFICATION</scope>
</reference>
<dbReference type="Proteomes" id="UP000275846">
    <property type="component" value="Unassembled WGS sequence"/>
</dbReference>
<dbReference type="AlphaFoldDB" id="A0A183SHY6"/>
<reference evidence="2 3" key="2">
    <citation type="submission" date="2018-11" db="EMBL/GenBank/DDBJ databases">
        <authorList>
            <consortium name="Pathogen Informatics"/>
        </authorList>
    </citation>
    <scope>NUCLEOTIDE SEQUENCE [LARGE SCALE GENOMIC DNA]</scope>
    <source>
        <strain evidence="2 3">NST_G2</strain>
    </source>
</reference>
<evidence type="ECO:0000313" key="3">
    <source>
        <dbReference type="Proteomes" id="UP000275846"/>
    </source>
</evidence>
<organism evidence="4">
    <name type="scientific">Schistocephalus solidus</name>
    <name type="common">Tapeworm</name>
    <dbReference type="NCBI Taxonomy" id="70667"/>
    <lineage>
        <taxon>Eukaryota</taxon>
        <taxon>Metazoa</taxon>
        <taxon>Spiralia</taxon>
        <taxon>Lophotrochozoa</taxon>
        <taxon>Platyhelminthes</taxon>
        <taxon>Cestoda</taxon>
        <taxon>Eucestoda</taxon>
        <taxon>Diphyllobothriidea</taxon>
        <taxon>Diphyllobothriidae</taxon>
        <taxon>Schistocephalus</taxon>
    </lineage>
</organism>
<proteinExistence type="predicted"/>
<dbReference type="OrthoDB" id="6326277at2759"/>
<accession>A0A183SHY6</accession>
<keyword evidence="3" id="KW-1185">Reference proteome</keyword>